<dbReference type="AlphaFoldDB" id="A0A6G9H0E1"/>
<dbReference type="InterPro" id="IPR008628">
    <property type="entry name" value="GPP34-like"/>
</dbReference>
<evidence type="ECO:0000256" key="3">
    <source>
        <dbReference type="ARBA" id="ARBA00023121"/>
    </source>
</evidence>
<dbReference type="GO" id="GO:0070273">
    <property type="term" value="F:phosphatidylinositol-4-phosphate binding"/>
    <property type="evidence" value="ECO:0007669"/>
    <property type="project" value="InterPro"/>
</dbReference>
<dbReference type="RefSeq" id="WP_167030773.1">
    <property type="nucleotide sequence ID" value="NZ_CP050177.1"/>
</dbReference>
<keyword evidence="4" id="KW-0472">Membrane</keyword>
<evidence type="ECO:0000313" key="5">
    <source>
        <dbReference type="EMBL" id="QIQ03944.1"/>
    </source>
</evidence>
<accession>A0A6G9H0E1</accession>
<keyword evidence="6" id="KW-1185">Reference proteome</keyword>
<comment type="subcellular location">
    <subcellularLocation>
        <location evidence="1">Golgi apparatus membrane</location>
        <topology evidence="1">Peripheral membrane protein</topology>
        <orientation evidence="1">Cytoplasmic side</orientation>
    </subcellularLocation>
</comment>
<evidence type="ECO:0000256" key="2">
    <source>
        <dbReference type="ARBA" id="ARBA00023034"/>
    </source>
</evidence>
<dbReference type="Pfam" id="PF05719">
    <property type="entry name" value="GPP34"/>
    <property type="match status" value="1"/>
</dbReference>
<dbReference type="KEGG" id="slia:HA039_17880"/>
<name>A0A6G9H0E1_9ACTN</name>
<keyword evidence="2" id="KW-0333">Golgi apparatus</keyword>
<proteinExistence type="predicted"/>
<keyword evidence="3" id="KW-0446">Lipid-binding</keyword>
<evidence type="ECO:0000256" key="1">
    <source>
        <dbReference type="ARBA" id="ARBA00004255"/>
    </source>
</evidence>
<evidence type="ECO:0000256" key="4">
    <source>
        <dbReference type="ARBA" id="ARBA00023136"/>
    </source>
</evidence>
<organism evidence="5 6">
    <name type="scientific">Streptomyces liangshanensis</name>
    <dbReference type="NCBI Taxonomy" id="2717324"/>
    <lineage>
        <taxon>Bacteria</taxon>
        <taxon>Bacillati</taxon>
        <taxon>Actinomycetota</taxon>
        <taxon>Actinomycetes</taxon>
        <taxon>Kitasatosporales</taxon>
        <taxon>Streptomycetaceae</taxon>
        <taxon>Streptomyces</taxon>
    </lineage>
</organism>
<gene>
    <name evidence="5" type="ORF">HA039_17880</name>
</gene>
<dbReference type="EMBL" id="CP050177">
    <property type="protein sequence ID" value="QIQ03944.1"/>
    <property type="molecule type" value="Genomic_DNA"/>
</dbReference>
<protein>
    <submittedName>
        <fullName evidence="5">GPP34 family phosphoprotein</fullName>
    </submittedName>
</protein>
<sequence length="219" mass="22484">MTEDLTIGERIVLLALDEETGVLREAPLRVSLAVSAAALLELSVSGHLTERDGALVVAGEPTPPDADLGPAAAAMAGHVRSHPDETPREWLLAVREPAMDAAYQGLLEKELVRAQGRRVLGAFGSVKHPVTGLTELAALRGRLSAVLAEGRAPDEATAVLITLLHHAGLQAVLPNGSGAESHDDVLAAIAEGQGQAAGLGDTIRTTFAALTAVIASSAL</sequence>
<dbReference type="GO" id="GO:0012505">
    <property type="term" value="C:endomembrane system"/>
    <property type="evidence" value="ECO:0007669"/>
    <property type="project" value="UniProtKB-ARBA"/>
</dbReference>
<dbReference type="Proteomes" id="UP000501179">
    <property type="component" value="Chromosome"/>
</dbReference>
<evidence type="ECO:0000313" key="6">
    <source>
        <dbReference type="Proteomes" id="UP000501179"/>
    </source>
</evidence>
<dbReference type="GO" id="GO:0005737">
    <property type="term" value="C:cytoplasm"/>
    <property type="evidence" value="ECO:0007669"/>
    <property type="project" value="UniProtKB-ARBA"/>
</dbReference>
<dbReference type="InterPro" id="IPR038261">
    <property type="entry name" value="GPP34-like_sf"/>
</dbReference>
<dbReference type="Gene3D" id="1.10.3630.10">
    <property type="entry name" value="yeast vps74-n-term truncation variant domain like"/>
    <property type="match status" value="1"/>
</dbReference>
<reference evidence="5 6" key="1">
    <citation type="submission" date="2020-03" db="EMBL/GenBank/DDBJ databases">
        <title>A novel species.</title>
        <authorList>
            <person name="Gao J."/>
        </authorList>
    </citation>
    <scope>NUCLEOTIDE SEQUENCE [LARGE SCALE GENOMIC DNA]</scope>
    <source>
        <strain evidence="5 6">QMT-12</strain>
    </source>
</reference>